<organism evidence="11 12">
    <name type="scientific">Golovinomyces cichoracearum</name>
    <dbReference type="NCBI Taxonomy" id="62708"/>
    <lineage>
        <taxon>Eukaryota</taxon>
        <taxon>Fungi</taxon>
        <taxon>Dikarya</taxon>
        <taxon>Ascomycota</taxon>
        <taxon>Pezizomycotina</taxon>
        <taxon>Leotiomycetes</taxon>
        <taxon>Erysiphales</taxon>
        <taxon>Erysiphaceae</taxon>
        <taxon>Golovinomyces</taxon>
    </lineage>
</organism>
<name>A0A420IXA3_9PEZI</name>
<dbReference type="InterPro" id="IPR023211">
    <property type="entry name" value="DNA_pol_palm_dom_sf"/>
</dbReference>
<feature type="domain" description="DNA-directed DNA polymerase family B mitochondria/virus" evidence="10">
    <location>
        <begin position="139"/>
        <end position="269"/>
    </location>
</feature>
<proteinExistence type="inferred from homology"/>
<evidence type="ECO:0000256" key="8">
    <source>
        <dbReference type="ARBA" id="ARBA00023125"/>
    </source>
</evidence>
<dbReference type="SUPFAM" id="SSF56672">
    <property type="entry name" value="DNA/RNA polymerases"/>
    <property type="match status" value="1"/>
</dbReference>
<dbReference type="GO" id="GO:0000166">
    <property type="term" value="F:nucleotide binding"/>
    <property type="evidence" value="ECO:0007669"/>
    <property type="project" value="InterPro"/>
</dbReference>
<keyword evidence="8" id="KW-0238">DNA-binding</keyword>
<evidence type="ECO:0000256" key="6">
    <source>
        <dbReference type="ARBA" id="ARBA00022705"/>
    </source>
</evidence>
<dbReference type="Gene3D" id="3.90.1600.10">
    <property type="entry name" value="Palm domain of DNA polymerase"/>
    <property type="match status" value="1"/>
</dbReference>
<keyword evidence="6" id="KW-0235">DNA replication</keyword>
<keyword evidence="4" id="KW-0808">Transferase</keyword>
<dbReference type="Proteomes" id="UP000285326">
    <property type="component" value="Unassembled WGS sequence"/>
</dbReference>
<evidence type="ECO:0000313" key="12">
    <source>
        <dbReference type="Proteomes" id="UP000285326"/>
    </source>
</evidence>
<dbReference type="GO" id="GO:0006260">
    <property type="term" value="P:DNA replication"/>
    <property type="evidence" value="ECO:0007669"/>
    <property type="project" value="UniProtKB-KW"/>
</dbReference>
<evidence type="ECO:0000256" key="2">
    <source>
        <dbReference type="ARBA" id="ARBA00012417"/>
    </source>
</evidence>
<dbReference type="PANTHER" id="PTHR33568:SF3">
    <property type="entry name" value="DNA-DIRECTED DNA POLYMERASE"/>
    <property type="match status" value="1"/>
</dbReference>
<dbReference type="GO" id="GO:0003887">
    <property type="term" value="F:DNA-directed DNA polymerase activity"/>
    <property type="evidence" value="ECO:0007669"/>
    <property type="project" value="UniProtKB-KW"/>
</dbReference>
<comment type="similarity">
    <text evidence="1">Belongs to the DNA polymerase type-B family.</text>
</comment>
<dbReference type="InterPro" id="IPR004868">
    <property type="entry name" value="DNA-dir_DNA_pol_B_mt/vir"/>
</dbReference>
<evidence type="ECO:0000256" key="3">
    <source>
        <dbReference type="ARBA" id="ARBA00014385"/>
    </source>
</evidence>
<evidence type="ECO:0000256" key="7">
    <source>
        <dbReference type="ARBA" id="ARBA00022932"/>
    </source>
</evidence>
<protein>
    <recommendedName>
        <fullName evidence="3">Probable DNA polymerase</fullName>
        <ecNumber evidence="2">2.7.7.7</ecNumber>
    </recommendedName>
</protein>
<keyword evidence="5" id="KW-0548">Nucleotidyltransferase</keyword>
<comment type="catalytic activity">
    <reaction evidence="9">
        <text>DNA(n) + a 2'-deoxyribonucleoside 5'-triphosphate = DNA(n+1) + diphosphate</text>
        <dbReference type="Rhea" id="RHEA:22508"/>
        <dbReference type="Rhea" id="RHEA-COMP:17339"/>
        <dbReference type="Rhea" id="RHEA-COMP:17340"/>
        <dbReference type="ChEBI" id="CHEBI:33019"/>
        <dbReference type="ChEBI" id="CHEBI:61560"/>
        <dbReference type="ChEBI" id="CHEBI:173112"/>
        <dbReference type="EC" id="2.7.7.7"/>
    </reaction>
</comment>
<keyword evidence="7" id="KW-0239">DNA-directed DNA polymerase</keyword>
<evidence type="ECO:0000256" key="4">
    <source>
        <dbReference type="ARBA" id="ARBA00022679"/>
    </source>
</evidence>
<comment type="caution">
    <text evidence="11">The sequence shown here is derived from an EMBL/GenBank/DDBJ whole genome shotgun (WGS) entry which is preliminary data.</text>
</comment>
<evidence type="ECO:0000259" key="10">
    <source>
        <dbReference type="Pfam" id="PF03175"/>
    </source>
</evidence>
<dbReference type="PANTHER" id="PTHR33568">
    <property type="entry name" value="DNA POLYMERASE"/>
    <property type="match status" value="1"/>
</dbReference>
<evidence type="ECO:0000256" key="9">
    <source>
        <dbReference type="ARBA" id="ARBA00049244"/>
    </source>
</evidence>
<dbReference type="Gene3D" id="3.30.420.10">
    <property type="entry name" value="Ribonuclease H-like superfamily/Ribonuclease H"/>
    <property type="match status" value="1"/>
</dbReference>
<feature type="domain" description="DNA-directed DNA polymerase family B mitochondria/virus" evidence="10">
    <location>
        <begin position="27"/>
        <end position="132"/>
    </location>
</feature>
<dbReference type="EC" id="2.7.7.7" evidence="2"/>
<dbReference type="InterPro" id="IPR043502">
    <property type="entry name" value="DNA/RNA_pol_sf"/>
</dbReference>
<gene>
    <name evidence="11" type="ORF">GcM1_205044</name>
</gene>
<dbReference type="SUPFAM" id="SSF53098">
    <property type="entry name" value="Ribonuclease H-like"/>
    <property type="match status" value="1"/>
</dbReference>
<accession>A0A420IXA3</accession>
<dbReference type="AlphaFoldDB" id="A0A420IXA3"/>
<dbReference type="GO" id="GO:0003677">
    <property type="term" value="F:DNA binding"/>
    <property type="evidence" value="ECO:0007669"/>
    <property type="project" value="UniProtKB-KW"/>
</dbReference>
<dbReference type="InterPro" id="IPR012337">
    <property type="entry name" value="RNaseH-like_sf"/>
</dbReference>
<evidence type="ECO:0000256" key="1">
    <source>
        <dbReference type="ARBA" id="ARBA00005755"/>
    </source>
</evidence>
<dbReference type="InterPro" id="IPR036397">
    <property type="entry name" value="RNaseH_sf"/>
</dbReference>
<reference evidence="11 12" key="1">
    <citation type="journal article" date="2018" name="BMC Genomics">
        <title>Comparative genome analyses reveal sequence features reflecting distinct modes of host-adaptation between dicot and monocot powdery mildew.</title>
        <authorList>
            <person name="Wu Y."/>
            <person name="Ma X."/>
            <person name="Pan Z."/>
            <person name="Kale S.D."/>
            <person name="Song Y."/>
            <person name="King H."/>
            <person name="Zhang Q."/>
            <person name="Presley C."/>
            <person name="Deng X."/>
            <person name="Wei C.I."/>
            <person name="Xiao S."/>
        </authorList>
    </citation>
    <scope>NUCLEOTIDE SEQUENCE [LARGE SCALE GENOMIC DNA]</scope>
    <source>
        <strain evidence="11">UMSG1</strain>
    </source>
</reference>
<sequence>MDLETRTINNILKPYCVSIFDGKIKSSIFMINTLQKLSVKSLKPNRRNGKLIDVKFFFGKNYFIHFRDSYLLLPKSLKKLSLSFGVSKKGDFPHKFLDNSNIELNYSGLVPSRDFFYNLSESEYKEYIKLYKDKKYLMKKSLRILKYPTLPSLAFAIFRSNFLNNKTKIPIIGGQMYNYFKQGYTGGSCDMFKPYAKKPIYRYDVNSLYPAMMKNHQMPLGNPIYFEGDILKFMNKPLGVFKVKIDSPEEIKHPIIQSRLKVNGTSSTLSPLGS</sequence>
<evidence type="ECO:0000256" key="5">
    <source>
        <dbReference type="ARBA" id="ARBA00022695"/>
    </source>
</evidence>
<evidence type="ECO:0000313" key="11">
    <source>
        <dbReference type="EMBL" id="RKF79148.1"/>
    </source>
</evidence>
<dbReference type="Pfam" id="PF03175">
    <property type="entry name" value="DNA_pol_B_2"/>
    <property type="match status" value="2"/>
</dbReference>
<dbReference type="EMBL" id="MCBS01020509">
    <property type="protein sequence ID" value="RKF79148.1"/>
    <property type="molecule type" value="Genomic_DNA"/>
</dbReference>